<dbReference type="Proteomes" id="UP000001683">
    <property type="component" value="Plasmid pNTHE01"/>
</dbReference>
<sequence length="641" mass="75411">MQQGEEKIKQLKEFLAKFHGQDGEVYFQMVGDDHNPQIPKKDFNTGKLKEPKVTVDQLENVWDRLCNYHKQGYKVYFKLNSGGYLDKDIYNITAHCVDIDFHHEDDPEELEKKKNEKIEMLKNLPLPPSIIVVSPRGVHAYWLMQKQEDKTPKQIVQEINQFKYVQDALAAYFNSCTGVNLLCQGMRLPSFKGKIIETSDRRYTQEELLRHYYAEPKPKKKKEKESNQKITNDIPSATPNTIDKPKTSQVAEEVYYNYHDFFEVAKQKDLREYIGLNVPLNENFSCIYHDDQKPSARMGISEKGHYRYRCFADGCGANNPYGLTIIDLMQLNGITDFSQIIRTISETFNMKLISNEWCQKEKEKYIANMNFIKEEMTRENMYHTYQLFRHAIPIINEMLTMGITKVTPSLCSKDGLSMFFISNRYIAKRTKKWLERVNQYVNLLIWLGVFRLEQPSSNSKIYQDSVKRAEESGKEKAKEIGYKKEFSYNVISYYSMPNLYEIKQELEEKAEQLRKKYRYSISAMSEAYVANHQYPTEEIYAAEFTPNFKKSAMIRDKLLKKAKEQLGHKGYTCWQNFIRLKVKGKRVPREQVKIEFKRIEPILINELGCVKRKANKTLKQMYQLDGYPWIIVTPEVNQRVG</sequence>
<feature type="region of interest" description="Disordered" evidence="2">
    <location>
        <begin position="214"/>
        <end position="244"/>
    </location>
</feature>
<evidence type="ECO:0000313" key="3">
    <source>
        <dbReference type="EMBL" id="ACB86486.1"/>
    </source>
</evidence>
<dbReference type="HOGENOM" id="CLU_459143_0_0_9"/>
<protein>
    <recommendedName>
        <fullName evidence="5">RepB-like DNA primase domain-containing protein</fullName>
    </recommendedName>
</protein>
<evidence type="ECO:0008006" key="5">
    <source>
        <dbReference type="Google" id="ProtNLM"/>
    </source>
</evidence>
<dbReference type="GO" id="GO:0008270">
    <property type="term" value="F:zinc ion binding"/>
    <property type="evidence" value="ECO:0007669"/>
    <property type="project" value="InterPro"/>
</dbReference>
<dbReference type="EMBL" id="CP001035">
    <property type="protein sequence ID" value="ACB86486.1"/>
    <property type="molecule type" value="Genomic_DNA"/>
</dbReference>
<dbReference type="GO" id="GO:0006260">
    <property type="term" value="P:DNA replication"/>
    <property type="evidence" value="ECO:0007669"/>
    <property type="project" value="InterPro"/>
</dbReference>
<geneLocation type="plasmid" evidence="3 4">
    <name>pNTHE01</name>
</geneLocation>
<feature type="compositionally biased region" description="Polar residues" evidence="2">
    <location>
        <begin position="228"/>
        <end position="241"/>
    </location>
</feature>
<dbReference type="KEGG" id="nth:Nther_2941"/>
<name>B2A8N7_NATTJ</name>
<evidence type="ECO:0000256" key="1">
    <source>
        <dbReference type="SAM" id="Coils"/>
    </source>
</evidence>
<feature type="compositionally biased region" description="Basic and acidic residues" evidence="2">
    <location>
        <begin position="214"/>
        <end position="227"/>
    </location>
</feature>
<dbReference type="Gene3D" id="3.90.580.10">
    <property type="entry name" value="Zinc finger, CHC2-type domain"/>
    <property type="match status" value="1"/>
</dbReference>
<keyword evidence="3" id="KW-0614">Plasmid</keyword>
<dbReference type="InParanoid" id="B2A8N7"/>
<proteinExistence type="predicted"/>
<keyword evidence="4" id="KW-1185">Reference proteome</keyword>
<organism evidence="3 4">
    <name type="scientific">Natranaerobius thermophilus (strain ATCC BAA-1301 / DSM 18059 / JW/NM-WN-LF)</name>
    <dbReference type="NCBI Taxonomy" id="457570"/>
    <lineage>
        <taxon>Bacteria</taxon>
        <taxon>Bacillati</taxon>
        <taxon>Bacillota</taxon>
        <taxon>Clostridia</taxon>
        <taxon>Natranaerobiales</taxon>
        <taxon>Natranaerobiaceae</taxon>
        <taxon>Natranaerobius</taxon>
    </lineage>
</organism>
<dbReference type="OrthoDB" id="581132at2"/>
<evidence type="ECO:0000256" key="2">
    <source>
        <dbReference type="SAM" id="MobiDB-lite"/>
    </source>
</evidence>
<evidence type="ECO:0000313" key="4">
    <source>
        <dbReference type="Proteomes" id="UP000001683"/>
    </source>
</evidence>
<gene>
    <name evidence="3" type="ordered locus">Nther_2941</name>
</gene>
<dbReference type="InterPro" id="IPR036977">
    <property type="entry name" value="DNA_primase_Znf_CHC2"/>
</dbReference>
<accession>B2A8N7</accession>
<dbReference type="AlphaFoldDB" id="B2A8N7"/>
<feature type="coiled-coil region" evidence="1">
    <location>
        <begin position="496"/>
        <end position="523"/>
    </location>
</feature>
<keyword evidence="1" id="KW-0175">Coiled coil</keyword>
<reference evidence="3 4" key="1">
    <citation type="submission" date="2008-04" db="EMBL/GenBank/DDBJ databases">
        <title>Complete sequence of plasmid1 of Natranaerobius thermophilus JW/NM-WN-LF.</title>
        <authorList>
            <consortium name="US DOE Joint Genome Institute"/>
            <person name="Copeland A."/>
            <person name="Lucas S."/>
            <person name="Lapidus A."/>
            <person name="Glavina del Rio T."/>
            <person name="Dalin E."/>
            <person name="Tice H."/>
            <person name="Bruce D."/>
            <person name="Goodwin L."/>
            <person name="Pitluck S."/>
            <person name="Chertkov O."/>
            <person name="Brettin T."/>
            <person name="Detter J.C."/>
            <person name="Han C."/>
            <person name="Kuske C.R."/>
            <person name="Schmutz J."/>
            <person name="Larimer F."/>
            <person name="Land M."/>
            <person name="Hauser L."/>
            <person name="Kyrpides N."/>
            <person name="Lykidis A."/>
            <person name="Mesbah N.M."/>
            <person name="Wiegel J."/>
        </authorList>
    </citation>
    <scope>NUCLEOTIDE SEQUENCE [LARGE SCALE GENOMIC DNA]</scope>
    <source>
        <strain evidence="4">ATCC BAA-1301 / DSM 18059 / JW/NM-WN-LF</strain>
        <plasmid evidence="3 4">pNTHE01</plasmid>
    </source>
</reference>
<dbReference type="GO" id="GO:0003677">
    <property type="term" value="F:DNA binding"/>
    <property type="evidence" value="ECO:0007669"/>
    <property type="project" value="InterPro"/>
</dbReference>
<dbReference type="RefSeq" id="WP_012443512.1">
    <property type="nucleotide sequence ID" value="NC_010715.1"/>
</dbReference>
<reference evidence="3 4" key="2">
    <citation type="journal article" date="2011" name="J. Bacteriol.">
        <title>Complete genome sequence of the anaerobic, halophilic alkalithermophile Natranaerobius thermophilus JW/NM-WN-LF.</title>
        <authorList>
            <person name="Zhao B."/>
            <person name="Mesbah N.M."/>
            <person name="Dalin E."/>
            <person name="Goodwin L."/>
            <person name="Nolan M."/>
            <person name="Pitluck S."/>
            <person name="Chertkov O."/>
            <person name="Brettin T.S."/>
            <person name="Han J."/>
            <person name="Larimer F.W."/>
            <person name="Land M.L."/>
            <person name="Hauser L."/>
            <person name="Kyrpides N."/>
            <person name="Wiegel J."/>
        </authorList>
    </citation>
    <scope>NUCLEOTIDE SEQUENCE [LARGE SCALE GENOMIC DNA]</scope>
    <source>
        <strain evidence="4">ATCC BAA-1301 / DSM 18059 / JW/NM-WN-LF</strain>
        <plasmid evidence="3 4">pNTHE01</plasmid>
    </source>
</reference>